<protein>
    <recommendedName>
        <fullName evidence="4">Interferon-induced transmembrane protein</fullName>
    </recommendedName>
</protein>
<keyword evidence="3" id="KW-1185">Reference proteome</keyword>
<evidence type="ECO:0008006" key="4">
    <source>
        <dbReference type="Google" id="ProtNLM"/>
    </source>
</evidence>
<dbReference type="RefSeq" id="WP_142093030.1">
    <property type="nucleotide sequence ID" value="NZ_BAAAMD010000001.1"/>
</dbReference>
<comment type="caution">
    <text evidence="2">The sequence shown here is derived from an EMBL/GenBank/DDBJ whole genome shotgun (WGS) entry which is preliminary data.</text>
</comment>
<reference evidence="2 3" key="1">
    <citation type="submission" date="2019-06" db="EMBL/GenBank/DDBJ databases">
        <title>Sequencing the genomes of 1000 actinobacteria strains.</title>
        <authorList>
            <person name="Klenk H.-P."/>
        </authorList>
    </citation>
    <scope>NUCLEOTIDE SEQUENCE [LARGE SCALE GENOMIC DNA]</scope>
    <source>
        <strain evidence="2 3">DSM 8251</strain>
    </source>
</reference>
<proteinExistence type="predicted"/>
<dbReference type="AlphaFoldDB" id="A0A542ZSH0"/>
<keyword evidence="1" id="KW-1133">Transmembrane helix</keyword>
<name>A0A542ZSH0_9ACTN</name>
<keyword evidence="1" id="KW-0472">Membrane</keyword>
<dbReference type="Proteomes" id="UP000316196">
    <property type="component" value="Unassembled WGS sequence"/>
</dbReference>
<organism evidence="2 3">
    <name type="scientific">Propioniferax innocua</name>
    <dbReference type="NCBI Taxonomy" id="1753"/>
    <lineage>
        <taxon>Bacteria</taxon>
        <taxon>Bacillati</taxon>
        <taxon>Actinomycetota</taxon>
        <taxon>Actinomycetes</taxon>
        <taxon>Propionibacteriales</taxon>
        <taxon>Propionibacteriaceae</taxon>
        <taxon>Propioniferax</taxon>
    </lineage>
</organism>
<evidence type="ECO:0000313" key="2">
    <source>
        <dbReference type="EMBL" id="TQL63291.1"/>
    </source>
</evidence>
<feature type="transmembrane region" description="Helical" evidence="1">
    <location>
        <begin position="63"/>
        <end position="84"/>
    </location>
</feature>
<accession>A0A542ZSH0</accession>
<dbReference type="EMBL" id="VFOR01000001">
    <property type="protein sequence ID" value="TQL63291.1"/>
    <property type="molecule type" value="Genomic_DNA"/>
</dbReference>
<feature type="transmembrane region" description="Helical" evidence="1">
    <location>
        <begin position="22"/>
        <end position="42"/>
    </location>
</feature>
<gene>
    <name evidence="2" type="ORF">FB460_1093</name>
</gene>
<sequence length="95" mass="10257">MSYEPHDAGQPPMQDHPESTKLLILSIISVVCCLPIAIYTLIKSNSIMNDPASASTNLDKIKAVRIISIIALVWWIAGTIIGFFNGLGESFLGAN</sequence>
<keyword evidence="1" id="KW-0812">Transmembrane</keyword>
<dbReference type="OrthoDB" id="3748801at2"/>
<evidence type="ECO:0000313" key="3">
    <source>
        <dbReference type="Proteomes" id="UP000316196"/>
    </source>
</evidence>
<evidence type="ECO:0000256" key="1">
    <source>
        <dbReference type="SAM" id="Phobius"/>
    </source>
</evidence>